<dbReference type="PANTHER" id="PTHR30469:SF12">
    <property type="entry name" value="MULTIDRUG RESISTANCE PROTEIN MDTA"/>
    <property type="match status" value="1"/>
</dbReference>
<dbReference type="InterPro" id="IPR058625">
    <property type="entry name" value="MdtA-like_BSH"/>
</dbReference>
<dbReference type="InterPro" id="IPR058627">
    <property type="entry name" value="MdtA-like_C"/>
</dbReference>
<reference evidence="12" key="2">
    <citation type="submission" date="2021-04" db="EMBL/GenBank/DDBJ databases">
        <authorList>
            <person name="Gilroy R."/>
        </authorList>
    </citation>
    <scope>NUCLEOTIDE SEQUENCE</scope>
    <source>
        <strain evidence="12">9264</strain>
    </source>
</reference>
<proteinExistence type="inferred from homology"/>
<dbReference type="SUPFAM" id="SSF111369">
    <property type="entry name" value="HlyD-like secretion proteins"/>
    <property type="match status" value="1"/>
</dbReference>
<dbReference type="Pfam" id="PF25917">
    <property type="entry name" value="BSH_RND"/>
    <property type="match status" value="1"/>
</dbReference>
<protein>
    <submittedName>
        <fullName evidence="12">Efflux RND transporter periplasmic adaptor subunit</fullName>
    </submittedName>
</protein>
<dbReference type="NCBIfam" id="TIGR01730">
    <property type="entry name" value="RND_mfp"/>
    <property type="match status" value="1"/>
</dbReference>
<dbReference type="InterPro" id="IPR006143">
    <property type="entry name" value="RND_pump_MFP"/>
</dbReference>
<dbReference type="InterPro" id="IPR058626">
    <property type="entry name" value="MdtA-like_b-barrel"/>
</dbReference>
<evidence type="ECO:0000256" key="6">
    <source>
        <dbReference type="ARBA" id="ARBA00023136"/>
    </source>
</evidence>
<evidence type="ECO:0000256" key="1">
    <source>
        <dbReference type="ARBA" id="ARBA00004236"/>
    </source>
</evidence>
<evidence type="ECO:0000259" key="9">
    <source>
        <dbReference type="Pfam" id="PF25917"/>
    </source>
</evidence>
<gene>
    <name evidence="12" type="ORF">H9906_08685</name>
</gene>
<dbReference type="Proteomes" id="UP000823889">
    <property type="component" value="Unassembled WGS sequence"/>
</dbReference>
<dbReference type="Pfam" id="PF25944">
    <property type="entry name" value="Beta-barrel_RND"/>
    <property type="match status" value="1"/>
</dbReference>
<dbReference type="AlphaFoldDB" id="A0A9D2RKV1"/>
<dbReference type="InterPro" id="IPR058624">
    <property type="entry name" value="MdtA-like_HH"/>
</dbReference>
<keyword evidence="6" id="KW-0472">Membrane</keyword>
<dbReference type="Gene3D" id="2.40.30.170">
    <property type="match status" value="1"/>
</dbReference>
<feature type="domain" description="Multidrug resistance protein MdtA-like beta-barrel" evidence="10">
    <location>
        <begin position="228"/>
        <end position="310"/>
    </location>
</feature>
<evidence type="ECO:0000256" key="3">
    <source>
        <dbReference type="ARBA" id="ARBA00022448"/>
    </source>
</evidence>
<sequence>MAEPITQASKKTKNRALWFVLAVLLLALLWWWSASSSNPQTAGRSVGGRPPLAATPVRVKAVEQGTLIERVTAIGTVQAFNTVTVRSRVEGELVSIEFKDGQLVETGQVLAKVDPRGFQYRLEQSIGQLKQNQAQLKIAETDLKRYRRLAQQNSISTQQLETQEATVQQLQGQVQASQAAVDDARLQLEYTQIKAPITGRLGLRSIDAGNLISGSATDGLVVITQTQPIAVAFSLPQQDLSRVFERMQAEQSLAVSVTDQEGATLSMGSLQAVDNQIDVDTGTVRMKASFPNTHNRLFPNQFVNVSVQLAEKQGLLIPTRALQLGSVGDFVYVVDDQKTVQIRKVEVELSDQSKTLIRSGLEEGEQVVVEGTDRLRAGTKVSIVIESTDRMKANTASKPEFPLKPLTPLTR</sequence>
<reference evidence="12" key="1">
    <citation type="journal article" date="2021" name="PeerJ">
        <title>Extensive microbial diversity within the chicken gut microbiome revealed by metagenomics and culture.</title>
        <authorList>
            <person name="Gilroy R."/>
            <person name="Ravi A."/>
            <person name="Getino M."/>
            <person name="Pursley I."/>
            <person name="Horton D.L."/>
            <person name="Alikhan N.F."/>
            <person name="Baker D."/>
            <person name="Gharbi K."/>
            <person name="Hall N."/>
            <person name="Watson M."/>
            <person name="Adriaenssens E.M."/>
            <person name="Foster-Nyarko E."/>
            <person name="Jarju S."/>
            <person name="Secka A."/>
            <person name="Antonio M."/>
            <person name="Oren A."/>
            <person name="Chaudhuri R.R."/>
            <person name="La Ragione R."/>
            <person name="Hildebrand F."/>
            <person name="Pallen M.J."/>
        </authorList>
    </citation>
    <scope>NUCLEOTIDE SEQUENCE</scope>
    <source>
        <strain evidence="12">9264</strain>
    </source>
</reference>
<dbReference type="EMBL" id="DWUQ01000181">
    <property type="protein sequence ID" value="HJD45083.1"/>
    <property type="molecule type" value="Genomic_DNA"/>
</dbReference>
<keyword evidence="3" id="KW-0813">Transport</keyword>
<comment type="caution">
    <text evidence="12">The sequence shown here is derived from an EMBL/GenBank/DDBJ whole genome shotgun (WGS) entry which is preliminary data.</text>
</comment>
<feature type="domain" description="Multidrug resistance protein MdtA-like barrel-sandwich hybrid" evidence="9">
    <location>
        <begin position="81"/>
        <end position="224"/>
    </location>
</feature>
<evidence type="ECO:0000259" key="10">
    <source>
        <dbReference type="Pfam" id="PF25944"/>
    </source>
</evidence>
<comment type="similarity">
    <text evidence="2">Belongs to the membrane fusion protein (MFP) (TC 8.A.1) family.</text>
</comment>
<evidence type="ECO:0000259" key="8">
    <source>
        <dbReference type="Pfam" id="PF25876"/>
    </source>
</evidence>
<accession>A0A9D2RKV1</accession>
<keyword evidence="7" id="KW-0175">Coiled coil</keyword>
<dbReference type="Gene3D" id="2.40.50.100">
    <property type="match status" value="1"/>
</dbReference>
<evidence type="ECO:0000259" key="11">
    <source>
        <dbReference type="Pfam" id="PF25967"/>
    </source>
</evidence>
<feature type="domain" description="Multidrug resistance protein MdtA-like C-terminal permuted SH3" evidence="11">
    <location>
        <begin position="315"/>
        <end position="374"/>
    </location>
</feature>
<dbReference type="Pfam" id="PF25876">
    <property type="entry name" value="HH_MFP_RND"/>
    <property type="match status" value="1"/>
</dbReference>
<comment type="subcellular location">
    <subcellularLocation>
        <location evidence="1">Cell membrane</location>
    </subcellularLocation>
</comment>
<feature type="domain" description="Multidrug resistance protein MdtA-like alpha-helical hairpin" evidence="8">
    <location>
        <begin position="123"/>
        <end position="191"/>
    </location>
</feature>
<feature type="coiled-coil region" evidence="7">
    <location>
        <begin position="129"/>
        <end position="187"/>
    </location>
</feature>
<evidence type="ECO:0000256" key="5">
    <source>
        <dbReference type="ARBA" id="ARBA00022519"/>
    </source>
</evidence>
<organism evidence="12 13">
    <name type="scientific">Candidatus Paenalcaligenes intestinipullorum</name>
    <dbReference type="NCBI Taxonomy" id="2838718"/>
    <lineage>
        <taxon>Bacteria</taxon>
        <taxon>Pseudomonadati</taxon>
        <taxon>Pseudomonadota</taxon>
        <taxon>Betaproteobacteria</taxon>
        <taxon>Burkholderiales</taxon>
        <taxon>Alcaligenaceae</taxon>
        <taxon>Paenalcaligenes</taxon>
    </lineage>
</organism>
<evidence type="ECO:0000256" key="2">
    <source>
        <dbReference type="ARBA" id="ARBA00009477"/>
    </source>
</evidence>
<evidence type="ECO:0000313" key="12">
    <source>
        <dbReference type="EMBL" id="HJD45083.1"/>
    </source>
</evidence>
<dbReference type="GO" id="GO:1990281">
    <property type="term" value="C:efflux pump complex"/>
    <property type="evidence" value="ECO:0007669"/>
    <property type="project" value="TreeGrafter"/>
</dbReference>
<keyword evidence="4" id="KW-1003">Cell membrane</keyword>
<evidence type="ECO:0000256" key="4">
    <source>
        <dbReference type="ARBA" id="ARBA00022475"/>
    </source>
</evidence>
<dbReference type="GO" id="GO:0015562">
    <property type="term" value="F:efflux transmembrane transporter activity"/>
    <property type="evidence" value="ECO:0007669"/>
    <property type="project" value="TreeGrafter"/>
</dbReference>
<evidence type="ECO:0000256" key="7">
    <source>
        <dbReference type="SAM" id="Coils"/>
    </source>
</evidence>
<dbReference type="PANTHER" id="PTHR30469">
    <property type="entry name" value="MULTIDRUG RESISTANCE PROTEIN MDTA"/>
    <property type="match status" value="1"/>
</dbReference>
<dbReference type="Gene3D" id="2.40.420.20">
    <property type="match status" value="1"/>
</dbReference>
<dbReference type="Gene3D" id="1.10.287.470">
    <property type="entry name" value="Helix hairpin bin"/>
    <property type="match status" value="1"/>
</dbReference>
<evidence type="ECO:0000313" key="13">
    <source>
        <dbReference type="Proteomes" id="UP000823889"/>
    </source>
</evidence>
<keyword evidence="5" id="KW-0997">Cell inner membrane</keyword>
<dbReference type="Pfam" id="PF25967">
    <property type="entry name" value="RND-MFP_C"/>
    <property type="match status" value="1"/>
</dbReference>
<name>A0A9D2RKV1_9BURK</name>